<dbReference type="AlphaFoldDB" id="A0A9P0KFQ2"/>
<name>A0A9P0KFQ2_ACAOB</name>
<sequence>MPKREGNKAFRKYQILKSPASLEYYQKLRNDVISAIRREKAAYLSFNEQLNSNKHLWKASLFNFRESKEIFRT</sequence>
<accession>A0A9P0KFQ2</accession>
<evidence type="ECO:0000313" key="1">
    <source>
        <dbReference type="EMBL" id="CAH1974505.1"/>
    </source>
</evidence>
<dbReference type="Proteomes" id="UP001152888">
    <property type="component" value="Unassembled WGS sequence"/>
</dbReference>
<protein>
    <submittedName>
        <fullName evidence="1">Uncharacterized protein</fullName>
    </submittedName>
</protein>
<evidence type="ECO:0000313" key="2">
    <source>
        <dbReference type="Proteomes" id="UP001152888"/>
    </source>
</evidence>
<gene>
    <name evidence="1" type="ORF">ACAOBT_LOCUS11142</name>
</gene>
<organism evidence="1 2">
    <name type="scientific">Acanthoscelides obtectus</name>
    <name type="common">Bean weevil</name>
    <name type="synonym">Bruchus obtectus</name>
    <dbReference type="NCBI Taxonomy" id="200917"/>
    <lineage>
        <taxon>Eukaryota</taxon>
        <taxon>Metazoa</taxon>
        <taxon>Ecdysozoa</taxon>
        <taxon>Arthropoda</taxon>
        <taxon>Hexapoda</taxon>
        <taxon>Insecta</taxon>
        <taxon>Pterygota</taxon>
        <taxon>Neoptera</taxon>
        <taxon>Endopterygota</taxon>
        <taxon>Coleoptera</taxon>
        <taxon>Polyphaga</taxon>
        <taxon>Cucujiformia</taxon>
        <taxon>Chrysomeloidea</taxon>
        <taxon>Chrysomelidae</taxon>
        <taxon>Bruchinae</taxon>
        <taxon>Bruchini</taxon>
        <taxon>Acanthoscelides</taxon>
    </lineage>
</organism>
<comment type="caution">
    <text evidence="1">The sequence shown here is derived from an EMBL/GenBank/DDBJ whole genome shotgun (WGS) entry which is preliminary data.</text>
</comment>
<dbReference type="EMBL" id="CAKOFQ010006826">
    <property type="protein sequence ID" value="CAH1974505.1"/>
    <property type="molecule type" value="Genomic_DNA"/>
</dbReference>
<reference evidence="1" key="1">
    <citation type="submission" date="2022-03" db="EMBL/GenBank/DDBJ databases">
        <authorList>
            <person name="Sayadi A."/>
        </authorList>
    </citation>
    <scope>NUCLEOTIDE SEQUENCE</scope>
</reference>
<keyword evidence="2" id="KW-1185">Reference proteome</keyword>
<proteinExistence type="predicted"/>